<evidence type="ECO:0000313" key="15">
    <source>
        <dbReference type="EMBL" id="ACT15030.1"/>
    </source>
</evidence>
<dbReference type="GO" id="GO:0003697">
    <property type="term" value="F:single-stranded DNA binding"/>
    <property type="evidence" value="ECO:0007669"/>
    <property type="project" value="UniProtKB-UniRule"/>
</dbReference>
<dbReference type="PROSITE" id="PS51198">
    <property type="entry name" value="UVRD_HELICASE_ATP_BIND"/>
    <property type="match status" value="1"/>
</dbReference>
<dbReference type="PANTHER" id="PTHR11070:SF64">
    <property type="entry name" value="ATP-DEPENDENT DNA HELICASE REP"/>
    <property type="match status" value="1"/>
</dbReference>
<dbReference type="HAMAP" id="MF_01920">
    <property type="entry name" value="Helicase_Rep"/>
    <property type="match status" value="1"/>
</dbReference>
<name>C6DHF7_PECCP</name>
<evidence type="ECO:0000256" key="9">
    <source>
        <dbReference type="ARBA" id="ARBA00034617"/>
    </source>
</evidence>
<sequence length="675" mass="77360">MRLNPSQQHAVEFVTGPCLVLAGAGSGKTRVITNKIAHLIRQCGYQARHIAAVTFTNKAAREMKERVAQTLGRKETRGLMIATFHTLGLEIIKREYAALGMKSNFSLFDDQDQMALLKELTEQWLENDKVLLQQLISTISNWKNDLIDPAGAAATARSERDKLFVHCYSLYHEHLRACNVLDFDDLILLPTLLLKQNAEVRERWQNRLRYLLVDEYQDTNTSQYELVKLLVGTRARFTVVGDDDQSIYSWRGARPQNLVLLQQDFPTLDVIKLEQNYRSSGRILKAANILIANNPHVFEKRLFSELGYGDELKVITANNEDHEAERVVGELIAHHFIKKTQYGDYAILYRGNHQSRLFEKMLMQNRIPYRISGGTSFFSRPEIKDLLAYLRVLTNPDDDSAFLRIVNTPKREIGPATMKKLGEWAGQRNKGLFSASFDLGLSQSLTGRGLESLQRFTQWMAEIARLAEHEPVAAVRDLIHGLDYESWLYETSPSPKAAEMRMKNVNQLFSWMTEMLEGSELDEPMTLTQVVTRFTLRDMMERGESEEELDQVQLMTLHASKGLEFPYVFLVGMEEGLLPHQSSIDEDNVDEERRLAYVGITRAQRELIFTLCKERRQYGELVRPEPSRFLLELPQDDVVWETERKVVSAQERMQKGQANVANIRAMLAKAKGEGE</sequence>
<dbReference type="InterPro" id="IPR005752">
    <property type="entry name" value="Helicase_Rep"/>
</dbReference>
<comment type="catalytic activity">
    <reaction evidence="10 11">
        <text>ATP + H2O = ADP + phosphate + H(+)</text>
        <dbReference type="Rhea" id="RHEA:13065"/>
        <dbReference type="ChEBI" id="CHEBI:15377"/>
        <dbReference type="ChEBI" id="CHEBI:15378"/>
        <dbReference type="ChEBI" id="CHEBI:30616"/>
        <dbReference type="ChEBI" id="CHEBI:43474"/>
        <dbReference type="ChEBI" id="CHEBI:456216"/>
        <dbReference type="EC" id="5.6.2.4"/>
    </reaction>
</comment>
<keyword evidence="7 11" id="KW-0238">DNA-binding</keyword>
<dbReference type="SUPFAM" id="SSF52540">
    <property type="entry name" value="P-loop containing nucleoside triphosphate hydrolases"/>
    <property type="match status" value="1"/>
</dbReference>
<comment type="function">
    <text evidence="11">Rep helicase is a single-stranded DNA-dependent ATPase involved in DNA replication; it can initiate unwinding at a nick in the DNA. It binds to the single-stranded DNA and acts in a progressive fashion along the DNA in the 3' to 5' direction.</text>
</comment>
<feature type="domain" description="UvrD-like helicase ATP-binding" evidence="13">
    <location>
        <begin position="1"/>
        <end position="280"/>
    </location>
</feature>
<feature type="binding site" evidence="11">
    <location>
        <position position="278"/>
    </location>
    <ligand>
        <name>ATP</name>
        <dbReference type="ChEBI" id="CHEBI:30616"/>
    </ligand>
</feature>
<dbReference type="Gene3D" id="1.10.486.10">
    <property type="entry name" value="PCRA, domain 4"/>
    <property type="match status" value="1"/>
</dbReference>
<evidence type="ECO:0000256" key="1">
    <source>
        <dbReference type="ARBA" id="ARBA00009922"/>
    </source>
</evidence>
<evidence type="ECO:0000256" key="4">
    <source>
        <dbReference type="ARBA" id="ARBA00022801"/>
    </source>
</evidence>
<gene>
    <name evidence="11" type="primary">rep</name>
    <name evidence="15" type="ordered locus">PC1_4015</name>
</gene>
<evidence type="ECO:0000256" key="3">
    <source>
        <dbReference type="ARBA" id="ARBA00022741"/>
    </source>
</evidence>
<evidence type="ECO:0000256" key="2">
    <source>
        <dbReference type="ARBA" id="ARBA00022705"/>
    </source>
</evidence>
<keyword evidence="4 11" id="KW-0378">Hydrolase</keyword>
<protein>
    <recommendedName>
        <fullName evidence="11">ATP-dependent DNA helicase Rep</fullName>
        <ecNumber evidence="11">5.6.2.4</ecNumber>
    </recommendedName>
    <alternativeName>
        <fullName evidence="11">DNA 3'-5' helicase Rep</fullName>
    </alternativeName>
</protein>
<dbReference type="NCBIfam" id="TIGR01074">
    <property type="entry name" value="rep"/>
    <property type="match status" value="1"/>
</dbReference>
<dbReference type="GO" id="GO:0006260">
    <property type="term" value="P:DNA replication"/>
    <property type="evidence" value="ECO:0007669"/>
    <property type="project" value="UniProtKB-UniRule"/>
</dbReference>
<dbReference type="GO" id="GO:0005524">
    <property type="term" value="F:ATP binding"/>
    <property type="evidence" value="ECO:0007669"/>
    <property type="project" value="UniProtKB-UniRule"/>
</dbReference>
<dbReference type="PANTHER" id="PTHR11070">
    <property type="entry name" value="UVRD / RECB / PCRA DNA HELICASE FAMILY MEMBER"/>
    <property type="match status" value="1"/>
</dbReference>
<feature type="binding site" evidence="12">
    <location>
        <begin position="22"/>
        <end position="29"/>
    </location>
    <ligand>
        <name>ATP</name>
        <dbReference type="ChEBI" id="CHEBI:30616"/>
    </ligand>
</feature>
<dbReference type="GO" id="GO:0043138">
    <property type="term" value="F:3'-5' DNA helicase activity"/>
    <property type="evidence" value="ECO:0007669"/>
    <property type="project" value="UniProtKB-UniRule"/>
</dbReference>
<keyword evidence="5 11" id="KW-0347">Helicase</keyword>
<dbReference type="FunFam" id="1.10.486.10:FF:000002">
    <property type="entry name" value="ATP-dependent DNA helicase Rep"/>
    <property type="match status" value="1"/>
</dbReference>
<dbReference type="eggNOG" id="COG0210">
    <property type="taxonomic scope" value="Bacteria"/>
</dbReference>
<dbReference type="Proteomes" id="UP000002736">
    <property type="component" value="Chromosome"/>
</dbReference>
<dbReference type="AlphaFoldDB" id="C6DHF7"/>
<dbReference type="InterPro" id="IPR013986">
    <property type="entry name" value="DExx_box_DNA_helicase_dom_sf"/>
</dbReference>
<dbReference type="Gene3D" id="3.40.50.300">
    <property type="entry name" value="P-loop containing nucleotide triphosphate hydrolases"/>
    <property type="match status" value="2"/>
</dbReference>
<dbReference type="InterPro" id="IPR014017">
    <property type="entry name" value="DNA_helicase_UvrD-like_C"/>
</dbReference>
<evidence type="ECO:0000313" key="16">
    <source>
        <dbReference type="Proteomes" id="UP000002736"/>
    </source>
</evidence>
<keyword evidence="8 11" id="KW-0413">Isomerase</keyword>
<dbReference type="GO" id="GO:0000725">
    <property type="term" value="P:recombinational repair"/>
    <property type="evidence" value="ECO:0007669"/>
    <property type="project" value="TreeGrafter"/>
</dbReference>
<evidence type="ECO:0000256" key="6">
    <source>
        <dbReference type="ARBA" id="ARBA00022840"/>
    </source>
</evidence>
<dbReference type="HOGENOM" id="CLU_004585_5_2_6"/>
<dbReference type="InterPro" id="IPR027417">
    <property type="entry name" value="P-loop_NTPase"/>
</dbReference>
<evidence type="ECO:0000259" key="13">
    <source>
        <dbReference type="PROSITE" id="PS51198"/>
    </source>
</evidence>
<evidence type="ECO:0000256" key="8">
    <source>
        <dbReference type="ARBA" id="ARBA00023235"/>
    </source>
</evidence>
<dbReference type="InterPro" id="IPR000212">
    <property type="entry name" value="DNA_helicase_UvrD/REP"/>
</dbReference>
<dbReference type="EC" id="5.6.2.4" evidence="11"/>
<dbReference type="RefSeq" id="WP_015842109.1">
    <property type="nucleotide sequence ID" value="NC_012917.1"/>
</dbReference>
<keyword evidence="2 11" id="KW-0235">DNA replication</keyword>
<evidence type="ECO:0000256" key="11">
    <source>
        <dbReference type="HAMAP-Rule" id="MF_01920"/>
    </source>
</evidence>
<proteinExistence type="inferred from homology"/>
<dbReference type="EMBL" id="CP001657">
    <property type="protein sequence ID" value="ACT15030.1"/>
    <property type="molecule type" value="Genomic_DNA"/>
</dbReference>
<dbReference type="NCBIfam" id="NF008172">
    <property type="entry name" value="PRK10919.1"/>
    <property type="match status" value="1"/>
</dbReference>
<dbReference type="FunFam" id="1.10.10.160:FF:000001">
    <property type="entry name" value="ATP-dependent DNA helicase"/>
    <property type="match status" value="1"/>
</dbReference>
<keyword evidence="6 11" id="KW-0067">ATP-binding</keyword>
<dbReference type="Gene3D" id="1.10.10.160">
    <property type="match status" value="1"/>
</dbReference>
<dbReference type="GO" id="GO:0016887">
    <property type="term" value="F:ATP hydrolysis activity"/>
    <property type="evidence" value="ECO:0007669"/>
    <property type="project" value="RHEA"/>
</dbReference>
<dbReference type="OrthoDB" id="9806690at2"/>
<keyword evidence="3 11" id="KW-0547">Nucleotide-binding</keyword>
<organism evidence="15 16">
    <name type="scientific">Pectobacterium carotovorum subsp. carotovorum (strain PC1)</name>
    <dbReference type="NCBI Taxonomy" id="561230"/>
    <lineage>
        <taxon>Bacteria</taxon>
        <taxon>Pseudomonadati</taxon>
        <taxon>Pseudomonadota</taxon>
        <taxon>Gammaproteobacteria</taxon>
        <taxon>Enterobacterales</taxon>
        <taxon>Pectobacteriaceae</taxon>
        <taxon>Pectobacterium</taxon>
    </lineage>
</organism>
<dbReference type="PROSITE" id="PS51217">
    <property type="entry name" value="UVRD_HELICASE_CTER"/>
    <property type="match status" value="1"/>
</dbReference>
<dbReference type="InterPro" id="IPR014016">
    <property type="entry name" value="UvrD-like_ATP-bd"/>
</dbReference>
<accession>C6DHF7</accession>
<evidence type="ECO:0000259" key="14">
    <source>
        <dbReference type="PROSITE" id="PS51217"/>
    </source>
</evidence>
<evidence type="ECO:0000256" key="12">
    <source>
        <dbReference type="PROSITE-ProRule" id="PRU00560"/>
    </source>
</evidence>
<dbReference type="KEGG" id="pct:PC1_4015"/>
<feature type="domain" description="UvrD-like helicase C-terminal" evidence="14">
    <location>
        <begin position="281"/>
        <end position="562"/>
    </location>
</feature>
<evidence type="ECO:0000256" key="5">
    <source>
        <dbReference type="ARBA" id="ARBA00022806"/>
    </source>
</evidence>
<dbReference type="STRING" id="561230.PC1_4015"/>
<reference evidence="15 16" key="1">
    <citation type="submission" date="2009-07" db="EMBL/GenBank/DDBJ databases">
        <title>Complete sequence of Pectobacterium carotovorum subsp. carotovorum PC1.</title>
        <authorList>
            <consortium name="US DOE Joint Genome Institute"/>
            <person name="Lucas S."/>
            <person name="Copeland A."/>
            <person name="Lapidus A."/>
            <person name="Glavina del Rio T."/>
            <person name="Tice H."/>
            <person name="Bruce D."/>
            <person name="Goodwin L."/>
            <person name="Pitluck S."/>
            <person name="Munk A.C."/>
            <person name="Brettin T."/>
            <person name="Detter J.C."/>
            <person name="Han C."/>
            <person name="Tapia R."/>
            <person name="Larimer F."/>
            <person name="Land M."/>
            <person name="Hauser L."/>
            <person name="Kyrpides N."/>
            <person name="Mikhailova N."/>
            <person name="Balakrishnan V."/>
            <person name="Glasner J."/>
            <person name="Perna N.T."/>
        </authorList>
    </citation>
    <scope>NUCLEOTIDE SEQUENCE [LARGE SCALE GENOMIC DNA]</scope>
    <source>
        <strain evidence="15 16">PC1</strain>
    </source>
</reference>
<dbReference type="Pfam" id="PF13361">
    <property type="entry name" value="UvrD_C"/>
    <property type="match status" value="1"/>
</dbReference>
<dbReference type="CDD" id="cd18807">
    <property type="entry name" value="SF1_C_UvrD"/>
    <property type="match status" value="1"/>
</dbReference>
<dbReference type="CDD" id="cd17932">
    <property type="entry name" value="DEXQc_UvrD"/>
    <property type="match status" value="1"/>
</dbReference>
<dbReference type="GO" id="GO:0009314">
    <property type="term" value="P:response to radiation"/>
    <property type="evidence" value="ECO:0007669"/>
    <property type="project" value="UniProtKB-ARBA"/>
</dbReference>
<evidence type="ECO:0000256" key="10">
    <source>
        <dbReference type="ARBA" id="ARBA00048988"/>
    </source>
</evidence>
<dbReference type="GO" id="GO:0005829">
    <property type="term" value="C:cytosol"/>
    <property type="evidence" value="ECO:0007669"/>
    <property type="project" value="TreeGrafter"/>
</dbReference>
<comment type="catalytic activity">
    <reaction evidence="9 11">
        <text>Couples ATP hydrolysis with the unwinding of duplex DNA by translocating in the 3'-5' direction.</text>
        <dbReference type="EC" id="5.6.2.4"/>
    </reaction>
</comment>
<comment type="similarity">
    <text evidence="1 11">Belongs to the helicase family. UvrD subfamily.</text>
</comment>
<dbReference type="GO" id="GO:0032991">
    <property type="term" value="C:protein-containing complex"/>
    <property type="evidence" value="ECO:0007669"/>
    <property type="project" value="UniProtKB-ARBA"/>
</dbReference>
<dbReference type="Pfam" id="PF00580">
    <property type="entry name" value="UvrD-helicase"/>
    <property type="match status" value="1"/>
</dbReference>
<comment type="subunit">
    <text evidence="11">Homodimer.</text>
</comment>
<evidence type="ECO:0000256" key="7">
    <source>
        <dbReference type="ARBA" id="ARBA00023125"/>
    </source>
</evidence>